<dbReference type="Pfam" id="PF02321">
    <property type="entry name" value="OEP"/>
    <property type="match status" value="1"/>
</dbReference>
<name>A0A5C6AV40_9BACT</name>
<dbReference type="PANTHER" id="PTHR30203:SF33">
    <property type="entry name" value="BLR4455 PROTEIN"/>
    <property type="match status" value="1"/>
</dbReference>
<evidence type="ECO:0000313" key="2">
    <source>
        <dbReference type="EMBL" id="TWU03833.1"/>
    </source>
</evidence>
<evidence type="ECO:0000313" key="3">
    <source>
        <dbReference type="Proteomes" id="UP000316213"/>
    </source>
</evidence>
<organism evidence="2 3">
    <name type="scientific">Neorhodopirellula pilleata</name>
    <dbReference type="NCBI Taxonomy" id="2714738"/>
    <lineage>
        <taxon>Bacteria</taxon>
        <taxon>Pseudomonadati</taxon>
        <taxon>Planctomycetota</taxon>
        <taxon>Planctomycetia</taxon>
        <taxon>Pirellulales</taxon>
        <taxon>Pirellulaceae</taxon>
        <taxon>Neorhodopirellula</taxon>
    </lineage>
</organism>
<keyword evidence="3" id="KW-1185">Reference proteome</keyword>
<gene>
    <name evidence="2" type="ORF">Pla100_07680</name>
</gene>
<dbReference type="InterPro" id="IPR003423">
    <property type="entry name" value="OMP_efflux"/>
</dbReference>
<dbReference type="SUPFAM" id="SSF56954">
    <property type="entry name" value="Outer membrane efflux proteins (OEP)"/>
    <property type="match status" value="1"/>
</dbReference>
<comment type="similarity">
    <text evidence="1">Belongs to the outer membrane factor (OMF) (TC 1.B.17) family.</text>
</comment>
<proteinExistence type="inferred from homology"/>
<sequence length="507" mass="56269">MWWQVMVAQPLDLGRPVPVDATLLVETSLMSSPYILGLLTEPKIRCNDFVIADAQFDTLSFIDAKFTGTNDPIGSVLTTGDASTRFRDDLFGSAIGLRKQNRTGGNVELVQRGGFQSNNSTFLVPNGQGTSRLELNFSQPLLRDRGRAVNMTRVVLASIDVKLTEAEVRNDIEDHLVDVTRAYWELYQARAEYVQRMRLTQAAIDLHATLKGRVELDSQQRQILRAEVAITRRRSELIRIQTRIANAQSRLRLLTGDAAVVSASGWEWLPQDMPMDQPIDVSTREATLTALDQRPDIASSLREIQAVSTRVGAARNQVLPRLDLILSGYVAGLDGSTNTFGAIGNQFTQGGPSFAGGFVFERPVGNRANEARLQRGKWELTRSIYEFQQTTESAITAVEIAVRETQASYAELNARKQSVAAAAAEVDYLYQRWRWLPDPSESAVLLIEDLLDAQERTADEERAVAASQAAYAMSWIQLRKAMGILLQVHTEVDVPFEPASDVMESIP</sequence>
<dbReference type="PANTHER" id="PTHR30203">
    <property type="entry name" value="OUTER MEMBRANE CATION EFFLUX PROTEIN"/>
    <property type="match status" value="1"/>
</dbReference>
<dbReference type="EMBL" id="SJPM01000001">
    <property type="protein sequence ID" value="TWU03833.1"/>
    <property type="molecule type" value="Genomic_DNA"/>
</dbReference>
<evidence type="ECO:0000256" key="1">
    <source>
        <dbReference type="ARBA" id="ARBA00007613"/>
    </source>
</evidence>
<dbReference type="InterPro" id="IPR010131">
    <property type="entry name" value="MdtP/NodT-like"/>
</dbReference>
<protein>
    <submittedName>
        <fullName evidence="2">Outer membrane efflux protein</fullName>
    </submittedName>
</protein>
<accession>A0A5C6AV40</accession>
<reference evidence="2 3" key="1">
    <citation type="submission" date="2019-02" db="EMBL/GenBank/DDBJ databases">
        <title>Deep-cultivation of Planctomycetes and their phenomic and genomic characterization uncovers novel biology.</title>
        <authorList>
            <person name="Wiegand S."/>
            <person name="Jogler M."/>
            <person name="Boedeker C."/>
            <person name="Pinto D."/>
            <person name="Vollmers J."/>
            <person name="Rivas-Marin E."/>
            <person name="Kohn T."/>
            <person name="Peeters S.H."/>
            <person name="Heuer A."/>
            <person name="Rast P."/>
            <person name="Oberbeckmann S."/>
            <person name="Bunk B."/>
            <person name="Jeske O."/>
            <person name="Meyerdierks A."/>
            <person name="Storesund J.E."/>
            <person name="Kallscheuer N."/>
            <person name="Luecker S."/>
            <person name="Lage O.M."/>
            <person name="Pohl T."/>
            <person name="Merkel B.J."/>
            <person name="Hornburger P."/>
            <person name="Mueller R.-W."/>
            <person name="Bruemmer F."/>
            <person name="Labrenz M."/>
            <person name="Spormann A.M."/>
            <person name="Op Den Camp H."/>
            <person name="Overmann J."/>
            <person name="Amann R."/>
            <person name="Jetten M.S.M."/>
            <person name="Mascher T."/>
            <person name="Medema M.H."/>
            <person name="Devos D.P."/>
            <person name="Kaster A.-K."/>
            <person name="Ovreas L."/>
            <person name="Rohde M."/>
            <person name="Galperin M.Y."/>
            <person name="Jogler C."/>
        </authorList>
    </citation>
    <scope>NUCLEOTIDE SEQUENCE [LARGE SCALE GENOMIC DNA]</scope>
    <source>
        <strain evidence="2 3">Pla100</strain>
    </source>
</reference>
<dbReference type="Gene3D" id="1.20.1600.10">
    <property type="entry name" value="Outer membrane efflux proteins (OEP)"/>
    <property type="match status" value="1"/>
</dbReference>
<dbReference type="GO" id="GO:0015562">
    <property type="term" value="F:efflux transmembrane transporter activity"/>
    <property type="evidence" value="ECO:0007669"/>
    <property type="project" value="InterPro"/>
</dbReference>
<comment type="caution">
    <text evidence="2">The sequence shown here is derived from an EMBL/GenBank/DDBJ whole genome shotgun (WGS) entry which is preliminary data.</text>
</comment>
<dbReference type="AlphaFoldDB" id="A0A5C6AV40"/>
<dbReference type="Proteomes" id="UP000316213">
    <property type="component" value="Unassembled WGS sequence"/>
</dbReference>